<feature type="non-terminal residue" evidence="2">
    <location>
        <position position="66"/>
    </location>
</feature>
<name>A0AAV5T497_9BILA</name>
<evidence type="ECO:0000256" key="1">
    <source>
        <dbReference type="SAM" id="MobiDB-lite"/>
    </source>
</evidence>
<feature type="non-terminal residue" evidence="2">
    <location>
        <position position="1"/>
    </location>
</feature>
<sequence length="66" mass="8028">NCLQGSTPFSFRWRVPVVRTRCADPALYRYSAMIFRDEMTRRQHLKRPYRSKAPQRFRNREMSAFS</sequence>
<feature type="region of interest" description="Disordered" evidence="1">
    <location>
        <begin position="45"/>
        <end position="66"/>
    </location>
</feature>
<gene>
    <name evidence="2" type="ORF">PENTCL1PPCAC_9529</name>
</gene>
<dbReference type="Proteomes" id="UP001432027">
    <property type="component" value="Unassembled WGS sequence"/>
</dbReference>
<organism evidence="2 3">
    <name type="scientific">Pristionchus entomophagus</name>
    <dbReference type="NCBI Taxonomy" id="358040"/>
    <lineage>
        <taxon>Eukaryota</taxon>
        <taxon>Metazoa</taxon>
        <taxon>Ecdysozoa</taxon>
        <taxon>Nematoda</taxon>
        <taxon>Chromadorea</taxon>
        <taxon>Rhabditida</taxon>
        <taxon>Rhabditina</taxon>
        <taxon>Diplogasteromorpha</taxon>
        <taxon>Diplogasteroidea</taxon>
        <taxon>Neodiplogasteridae</taxon>
        <taxon>Pristionchus</taxon>
    </lineage>
</organism>
<proteinExistence type="predicted"/>
<evidence type="ECO:0000313" key="2">
    <source>
        <dbReference type="EMBL" id="GMS87354.1"/>
    </source>
</evidence>
<feature type="compositionally biased region" description="Basic residues" evidence="1">
    <location>
        <begin position="45"/>
        <end position="57"/>
    </location>
</feature>
<protein>
    <submittedName>
        <fullName evidence="2">Uncharacterized protein</fullName>
    </submittedName>
</protein>
<dbReference type="EMBL" id="BTSX01000003">
    <property type="protein sequence ID" value="GMS87354.1"/>
    <property type="molecule type" value="Genomic_DNA"/>
</dbReference>
<dbReference type="AlphaFoldDB" id="A0AAV5T497"/>
<accession>A0AAV5T497</accession>
<reference evidence="2" key="1">
    <citation type="submission" date="2023-10" db="EMBL/GenBank/DDBJ databases">
        <title>Genome assembly of Pristionchus species.</title>
        <authorList>
            <person name="Yoshida K."/>
            <person name="Sommer R.J."/>
        </authorList>
    </citation>
    <scope>NUCLEOTIDE SEQUENCE</scope>
    <source>
        <strain evidence="2">RS0144</strain>
    </source>
</reference>
<keyword evidence="3" id="KW-1185">Reference proteome</keyword>
<comment type="caution">
    <text evidence="2">The sequence shown here is derived from an EMBL/GenBank/DDBJ whole genome shotgun (WGS) entry which is preliminary data.</text>
</comment>
<evidence type="ECO:0000313" key="3">
    <source>
        <dbReference type="Proteomes" id="UP001432027"/>
    </source>
</evidence>